<dbReference type="OrthoDB" id="5030973at2759"/>
<accession>A0A9P9H491</accession>
<evidence type="ECO:0000313" key="2">
    <source>
        <dbReference type="Proteomes" id="UP000736672"/>
    </source>
</evidence>
<dbReference type="Proteomes" id="UP000736672">
    <property type="component" value="Unassembled WGS sequence"/>
</dbReference>
<sequence length="247" mass="27843">MLEGDIQGGQFHTKNNLKDPYQRREIIRRTGHGVDIRCTLIDAIHGVMSEDSDYWATLLVLQFRFDPQKRARRISEATIELIFDFFFDGSYSFLPSKQSETITRGGEGMVGVSYGTELGASAKWEKAVTRETEDATGIIGGKLVVGSMPPNHKVKWTLLENKTLKTGVPASVRVALRIKRMDEKMFTCPPRLQCKAGRWMSLQSFFGGPDMKPTNKLMVYNPEQLGSVDLQKLSDVTFTTMIRDAQK</sequence>
<protein>
    <submittedName>
        <fullName evidence="1">Uncharacterized protein</fullName>
    </submittedName>
</protein>
<evidence type="ECO:0000313" key="1">
    <source>
        <dbReference type="EMBL" id="KAH7249562.1"/>
    </source>
</evidence>
<dbReference type="AlphaFoldDB" id="A0A9P9H491"/>
<keyword evidence="2" id="KW-1185">Reference proteome</keyword>
<organism evidence="1 2">
    <name type="scientific">Fusarium solani</name>
    <name type="common">Filamentous fungus</name>
    <dbReference type="NCBI Taxonomy" id="169388"/>
    <lineage>
        <taxon>Eukaryota</taxon>
        <taxon>Fungi</taxon>
        <taxon>Dikarya</taxon>
        <taxon>Ascomycota</taxon>
        <taxon>Pezizomycotina</taxon>
        <taxon>Sordariomycetes</taxon>
        <taxon>Hypocreomycetidae</taxon>
        <taxon>Hypocreales</taxon>
        <taxon>Nectriaceae</taxon>
        <taxon>Fusarium</taxon>
        <taxon>Fusarium solani species complex</taxon>
    </lineage>
</organism>
<reference evidence="1" key="1">
    <citation type="journal article" date="2021" name="Nat. Commun.">
        <title>Genetic determinants of endophytism in the Arabidopsis root mycobiome.</title>
        <authorList>
            <person name="Mesny F."/>
            <person name="Miyauchi S."/>
            <person name="Thiergart T."/>
            <person name="Pickel B."/>
            <person name="Atanasova L."/>
            <person name="Karlsson M."/>
            <person name="Huettel B."/>
            <person name="Barry K.W."/>
            <person name="Haridas S."/>
            <person name="Chen C."/>
            <person name="Bauer D."/>
            <person name="Andreopoulos W."/>
            <person name="Pangilinan J."/>
            <person name="LaButti K."/>
            <person name="Riley R."/>
            <person name="Lipzen A."/>
            <person name="Clum A."/>
            <person name="Drula E."/>
            <person name="Henrissat B."/>
            <person name="Kohler A."/>
            <person name="Grigoriev I.V."/>
            <person name="Martin F.M."/>
            <person name="Hacquard S."/>
        </authorList>
    </citation>
    <scope>NUCLEOTIDE SEQUENCE</scope>
    <source>
        <strain evidence="1">FSSC 5 MPI-SDFR-AT-0091</strain>
    </source>
</reference>
<name>A0A9P9H491_FUSSL</name>
<gene>
    <name evidence="1" type="ORF">B0J15DRAFT_514242</name>
</gene>
<dbReference type="EMBL" id="JAGTJS010000013">
    <property type="protein sequence ID" value="KAH7249562.1"/>
    <property type="molecule type" value="Genomic_DNA"/>
</dbReference>
<comment type="caution">
    <text evidence="1">The sequence shown here is derived from an EMBL/GenBank/DDBJ whole genome shotgun (WGS) entry which is preliminary data.</text>
</comment>
<proteinExistence type="predicted"/>